<evidence type="ECO:0000256" key="1">
    <source>
        <dbReference type="SAM" id="MobiDB-lite"/>
    </source>
</evidence>
<dbReference type="Gene3D" id="1.20.1280.50">
    <property type="match status" value="1"/>
</dbReference>
<keyword evidence="4" id="KW-1185">Reference proteome</keyword>
<comment type="caution">
    <text evidence="3">The sequence shown here is derived from an EMBL/GenBank/DDBJ whole genome shotgun (WGS) entry which is preliminary data.</text>
</comment>
<dbReference type="SUPFAM" id="SSF81383">
    <property type="entry name" value="F-box domain"/>
    <property type="match status" value="1"/>
</dbReference>
<evidence type="ECO:0000313" key="4">
    <source>
        <dbReference type="Proteomes" id="UP001313282"/>
    </source>
</evidence>
<dbReference type="EMBL" id="JAVHNR010000007">
    <property type="protein sequence ID" value="KAK6336974.1"/>
    <property type="molecule type" value="Genomic_DNA"/>
</dbReference>
<evidence type="ECO:0000259" key="2">
    <source>
        <dbReference type="PROSITE" id="PS50181"/>
    </source>
</evidence>
<reference evidence="3 4" key="1">
    <citation type="submission" date="2019-10" db="EMBL/GenBank/DDBJ databases">
        <authorList>
            <person name="Palmer J.M."/>
        </authorList>
    </citation>
    <scope>NUCLEOTIDE SEQUENCE [LARGE SCALE GENOMIC DNA]</scope>
    <source>
        <strain evidence="3 4">TWF718</strain>
    </source>
</reference>
<gene>
    <name evidence="3" type="ORF">TWF718_009762</name>
</gene>
<name>A0AAN8MWX7_9PEZI</name>
<feature type="domain" description="F-box" evidence="2">
    <location>
        <begin position="117"/>
        <end position="150"/>
    </location>
</feature>
<sequence>MNDQTNITMNGEGSGRPLIENSFDFQAEIDGMANTSQLTGNGTGQIGLESGMSGVTGACTSDTGSVQQPVVPGAVAEAKMLHEVNMPMENLVKSACPVRPEIETPANATETPEFPWFKPFERVPNELLSRIFQHLDARDLAAISLTCRPFCQSAMPILYSTLSLEASAVRVEREDVGSDGEDGEDIDSDDEDDDDNNDYDDDVQVVVVEEEEQDRGKFAIMLQNPHFGKWLRHLSWRIRNGLVLDQGLENALRDETLNLAKLEATYLTSLETEAQLFDMIVDLRFPTTLKKLIISFDGYQSEHSFYTRIQKFETEFVPQMLCLRELSLGWIFKGRRAALVDAFLILVAIWAEFLDSVPNVQTVELFGLGLPRLKGPRPTDEPVARPIPQRIKHVVKMMDQLVLPDLKGFSVVLDPVAHSQRFELPNAEEPKLEPYTFSIFQVLNRFLSRHRGQLLSFLWRGPLETEGPEAESLVTVKVPYSLCLGLDELGTEFFETKLGKKYFTTTAVDNRECLRVLELAHVMTTSK</sequence>
<dbReference type="Proteomes" id="UP001313282">
    <property type="component" value="Unassembled WGS sequence"/>
</dbReference>
<evidence type="ECO:0000313" key="3">
    <source>
        <dbReference type="EMBL" id="KAK6336974.1"/>
    </source>
</evidence>
<proteinExistence type="predicted"/>
<dbReference type="InterPro" id="IPR036047">
    <property type="entry name" value="F-box-like_dom_sf"/>
</dbReference>
<dbReference type="PROSITE" id="PS50181">
    <property type="entry name" value="FBOX"/>
    <property type="match status" value="1"/>
</dbReference>
<feature type="compositionally biased region" description="Acidic residues" evidence="1">
    <location>
        <begin position="177"/>
        <end position="199"/>
    </location>
</feature>
<dbReference type="InterPro" id="IPR001810">
    <property type="entry name" value="F-box_dom"/>
</dbReference>
<dbReference type="AlphaFoldDB" id="A0AAN8MWX7"/>
<accession>A0AAN8MWX7</accession>
<dbReference type="Pfam" id="PF12937">
    <property type="entry name" value="F-box-like"/>
    <property type="match status" value="1"/>
</dbReference>
<protein>
    <recommendedName>
        <fullName evidence="2">F-box domain-containing protein</fullName>
    </recommendedName>
</protein>
<feature type="region of interest" description="Disordered" evidence="1">
    <location>
        <begin position="171"/>
        <end position="199"/>
    </location>
</feature>
<organism evidence="3 4">
    <name type="scientific">Orbilia javanica</name>
    <dbReference type="NCBI Taxonomy" id="47235"/>
    <lineage>
        <taxon>Eukaryota</taxon>
        <taxon>Fungi</taxon>
        <taxon>Dikarya</taxon>
        <taxon>Ascomycota</taxon>
        <taxon>Pezizomycotina</taxon>
        <taxon>Orbiliomycetes</taxon>
        <taxon>Orbiliales</taxon>
        <taxon>Orbiliaceae</taxon>
        <taxon>Orbilia</taxon>
    </lineage>
</organism>